<feature type="compositionally biased region" description="Polar residues" evidence="1">
    <location>
        <begin position="7"/>
        <end position="18"/>
    </location>
</feature>
<accession>A0AAE3DQK6</accession>
<reference evidence="2 3" key="1">
    <citation type="submission" date="2021-10" db="EMBL/GenBank/DDBJ databases">
        <title>Anaerobic single-cell dispensing facilitates the cultivation of human gut bacteria.</title>
        <authorList>
            <person name="Afrizal A."/>
        </authorList>
    </citation>
    <scope>NUCLEOTIDE SEQUENCE [LARGE SCALE GENOMIC DNA]</scope>
    <source>
        <strain evidence="2 3">CLA-AA-H277</strain>
    </source>
</reference>
<organism evidence="2 3">
    <name type="scientific">Fusicatenibacter faecihominis</name>
    <dbReference type="NCBI Taxonomy" id="2881276"/>
    <lineage>
        <taxon>Bacteria</taxon>
        <taxon>Bacillati</taxon>
        <taxon>Bacillota</taxon>
        <taxon>Clostridia</taxon>
        <taxon>Lachnospirales</taxon>
        <taxon>Lachnospiraceae</taxon>
        <taxon>Fusicatenibacter</taxon>
    </lineage>
</organism>
<evidence type="ECO:0000256" key="1">
    <source>
        <dbReference type="SAM" id="MobiDB-lite"/>
    </source>
</evidence>
<dbReference type="RefSeq" id="WP_178045304.1">
    <property type="nucleotide sequence ID" value="NZ_JAJEPR010000003.1"/>
</dbReference>
<evidence type="ECO:0000313" key="3">
    <source>
        <dbReference type="Proteomes" id="UP001197875"/>
    </source>
</evidence>
<sequence>MAKNTKSKNGVKNDNYSSAYEMDRTGNTYEEENKSKNGYKQDGNTRDCHKNKAEDTWETDRKY</sequence>
<feature type="region of interest" description="Disordered" evidence="1">
    <location>
        <begin position="1"/>
        <end position="63"/>
    </location>
</feature>
<dbReference type="Proteomes" id="UP001197875">
    <property type="component" value="Unassembled WGS sequence"/>
</dbReference>
<gene>
    <name evidence="2" type="ORF">LKD71_02890</name>
</gene>
<name>A0AAE3DQK6_9FIRM</name>
<comment type="caution">
    <text evidence="2">The sequence shown here is derived from an EMBL/GenBank/DDBJ whole genome shotgun (WGS) entry which is preliminary data.</text>
</comment>
<keyword evidence="3" id="KW-1185">Reference proteome</keyword>
<feature type="compositionally biased region" description="Basic and acidic residues" evidence="1">
    <location>
        <begin position="43"/>
        <end position="63"/>
    </location>
</feature>
<dbReference type="AlphaFoldDB" id="A0AAE3DQK6"/>
<evidence type="ECO:0000313" key="2">
    <source>
        <dbReference type="EMBL" id="MCC2188780.1"/>
    </source>
</evidence>
<protein>
    <submittedName>
        <fullName evidence="2">Uncharacterized protein</fullName>
    </submittedName>
</protein>
<dbReference type="EMBL" id="JAJEPR010000003">
    <property type="protein sequence ID" value="MCC2188780.1"/>
    <property type="molecule type" value="Genomic_DNA"/>
</dbReference>
<proteinExistence type="predicted"/>